<dbReference type="InterPro" id="IPR050707">
    <property type="entry name" value="HTH_MetabolicPath_Reg"/>
</dbReference>
<dbReference type="InterPro" id="IPR029016">
    <property type="entry name" value="GAF-like_dom_sf"/>
</dbReference>
<dbReference type="InterPro" id="IPR036390">
    <property type="entry name" value="WH_DNA-bd_sf"/>
</dbReference>
<dbReference type="RefSeq" id="WP_317968795.1">
    <property type="nucleotide sequence ID" value="NZ_CP129118.1"/>
</dbReference>
<dbReference type="PROSITE" id="PS51078">
    <property type="entry name" value="ICLR_ED"/>
    <property type="match status" value="1"/>
</dbReference>
<dbReference type="Proteomes" id="UP001303902">
    <property type="component" value="Chromosome"/>
</dbReference>
<dbReference type="InterPro" id="IPR036388">
    <property type="entry name" value="WH-like_DNA-bd_sf"/>
</dbReference>
<keyword evidence="3" id="KW-0804">Transcription</keyword>
<keyword evidence="7" id="KW-1185">Reference proteome</keyword>
<evidence type="ECO:0000256" key="2">
    <source>
        <dbReference type="ARBA" id="ARBA00023125"/>
    </source>
</evidence>
<dbReference type="PANTHER" id="PTHR30136">
    <property type="entry name" value="HELIX-TURN-HELIX TRANSCRIPTIONAL REGULATOR, ICLR FAMILY"/>
    <property type="match status" value="1"/>
</dbReference>
<evidence type="ECO:0000259" key="5">
    <source>
        <dbReference type="PROSITE" id="PS51078"/>
    </source>
</evidence>
<keyword evidence="1" id="KW-0805">Transcription regulation</keyword>
<accession>A0ABZ0L691</accession>
<dbReference type="Pfam" id="PF01614">
    <property type="entry name" value="IclR_C"/>
    <property type="match status" value="1"/>
</dbReference>
<dbReference type="PROSITE" id="PS51077">
    <property type="entry name" value="HTH_ICLR"/>
    <property type="match status" value="1"/>
</dbReference>
<feature type="domain" description="HTH iclR-type" evidence="4">
    <location>
        <begin position="8"/>
        <end position="70"/>
    </location>
</feature>
<dbReference type="InterPro" id="IPR014757">
    <property type="entry name" value="Tscrpt_reg_IclR_C"/>
</dbReference>
<dbReference type="Gene3D" id="3.30.450.40">
    <property type="match status" value="1"/>
</dbReference>
<organism evidence="6 7">
    <name type="scientific">Sporosarcina oncorhynchi</name>
    <dbReference type="NCBI Taxonomy" id="3056444"/>
    <lineage>
        <taxon>Bacteria</taxon>
        <taxon>Bacillati</taxon>
        <taxon>Bacillota</taxon>
        <taxon>Bacilli</taxon>
        <taxon>Bacillales</taxon>
        <taxon>Caryophanaceae</taxon>
        <taxon>Sporosarcina</taxon>
    </lineage>
</organism>
<evidence type="ECO:0000259" key="4">
    <source>
        <dbReference type="PROSITE" id="PS51077"/>
    </source>
</evidence>
<reference evidence="6 7" key="1">
    <citation type="submission" date="2023-06" db="EMBL/GenBank/DDBJ databases">
        <title>Sporosarcina sp. nov., isolated from Korean tranditional fermented seafood 'Jeotgal'.</title>
        <authorList>
            <person name="Yang A.I."/>
            <person name="Shin N.-R."/>
        </authorList>
    </citation>
    <scope>NUCLEOTIDE SEQUENCE [LARGE SCALE GENOMIC DNA]</scope>
    <source>
        <strain evidence="6 7">T2O-4</strain>
    </source>
</reference>
<dbReference type="InterPro" id="IPR005471">
    <property type="entry name" value="Tscrpt_reg_IclR_N"/>
</dbReference>
<protein>
    <submittedName>
        <fullName evidence="6">IclR family transcriptional regulator</fullName>
    </submittedName>
</protein>
<dbReference type="EMBL" id="CP129118">
    <property type="protein sequence ID" value="WOV88090.1"/>
    <property type="molecule type" value="Genomic_DNA"/>
</dbReference>
<proteinExistence type="predicted"/>
<evidence type="ECO:0000256" key="3">
    <source>
        <dbReference type="ARBA" id="ARBA00023163"/>
    </source>
</evidence>
<feature type="domain" description="IclR-ED" evidence="5">
    <location>
        <begin position="71"/>
        <end position="254"/>
    </location>
</feature>
<evidence type="ECO:0000256" key="1">
    <source>
        <dbReference type="ARBA" id="ARBA00023015"/>
    </source>
</evidence>
<dbReference type="Gene3D" id="1.10.10.10">
    <property type="entry name" value="Winged helix-like DNA-binding domain superfamily/Winged helix DNA-binding domain"/>
    <property type="match status" value="1"/>
</dbReference>
<dbReference type="PANTHER" id="PTHR30136:SF24">
    <property type="entry name" value="HTH-TYPE TRANSCRIPTIONAL REPRESSOR ALLR"/>
    <property type="match status" value="1"/>
</dbReference>
<keyword evidence="2" id="KW-0238">DNA-binding</keyword>
<sequence>MTNGIGTVQSVDRALLIVEKLQAAPRGLGVTELATELKVSKSTVHRLLMSLLKKGFVQQDYENQKYLLGLKFIELGQSVTDNIDIRKISSLPLQKLAEKTGETAHLVIRDRYEIVYIDKIESSATIRMFSNIGKRAPMHCTGVGKAILAFLPEQDILDIVREKGLEGFTHKTITELEPLLDHLSGIRSKGYSIDDEEHELGIKCAAAPILNSRGEVIAGISVAGPIMRVSEEKLIDMATEVLKTSKEISLAMGGKLS</sequence>
<name>A0ABZ0L691_9BACL</name>
<dbReference type="SMART" id="SM00346">
    <property type="entry name" value="HTH_ICLR"/>
    <property type="match status" value="1"/>
</dbReference>
<dbReference type="Pfam" id="PF09339">
    <property type="entry name" value="HTH_IclR"/>
    <property type="match status" value="1"/>
</dbReference>
<evidence type="ECO:0000313" key="6">
    <source>
        <dbReference type="EMBL" id="WOV88090.1"/>
    </source>
</evidence>
<dbReference type="SUPFAM" id="SSF46785">
    <property type="entry name" value="Winged helix' DNA-binding domain"/>
    <property type="match status" value="1"/>
</dbReference>
<gene>
    <name evidence="6" type="ORF">QWT69_02910</name>
</gene>
<evidence type="ECO:0000313" key="7">
    <source>
        <dbReference type="Proteomes" id="UP001303902"/>
    </source>
</evidence>
<dbReference type="SUPFAM" id="SSF55781">
    <property type="entry name" value="GAF domain-like"/>
    <property type="match status" value="1"/>
</dbReference>